<evidence type="ECO:0000256" key="2">
    <source>
        <dbReference type="ARBA" id="ARBA00007783"/>
    </source>
</evidence>
<evidence type="ECO:0000256" key="6">
    <source>
        <dbReference type="ARBA" id="ARBA00022989"/>
    </source>
</evidence>
<feature type="domain" description="ABC transmembrane type-2" evidence="9">
    <location>
        <begin position="147"/>
        <end position="373"/>
    </location>
</feature>
<feature type="transmembrane region" description="Helical" evidence="8">
    <location>
        <begin position="260"/>
        <end position="281"/>
    </location>
</feature>
<evidence type="ECO:0000256" key="1">
    <source>
        <dbReference type="ARBA" id="ARBA00004651"/>
    </source>
</evidence>
<dbReference type="InterPro" id="IPR013525">
    <property type="entry name" value="ABC2_TM"/>
</dbReference>
<evidence type="ECO:0000256" key="4">
    <source>
        <dbReference type="ARBA" id="ARBA00022475"/>
    </source>
</evidence>
<proteinExistence type="inferred from homology"/>
<evidence type="ECO:0000259" key="9">
    <source>
        <dbReference type="PROSITE" id="PS51012"/>
    </source>
</evidence>
<gene>
    <name evidence="10" type="ORF">WDJ61_15635</name>
</gene>
<reference evidence="10 11" key="1">
    <citation type="submission" date="2024-02" db="EMBL/GenBank/DDBJ databases">
        <title>Seven novel Bacillus-like species.</title>
        <authorList>
            <person name="Liu G."/>
        </authorList>
    </citation>
    <scope>NUCLEOTIDE SEQUENCE [LARGE SCALE GENOMIC DNA]</scope>
    <source>
        <strain evidence="10 11">FJAT-52991</strain>
    </source>
</reference>
<evidence type="ECO:0000313" key="11">
    <source>
        <dbReference type="Proteomes" id="UP001387364"/>
    </source>
</evidence>
<dbReference type="Pfam" id="PF12698">
    <property type="entry name" value="ABC2_membrane_3"/>
    <property type="match status" value="1"/>
</dbReference>
<dbReference type="EMBL" id="CP147404">
    <property type="protein sequence ID" value="WXB92642.1"/>
    <property type="molecule type" value="Genomic_DNA"/>
</dbReference>
<accession>A0ABZ2N4X0</accession>
<protein>
    <submittedName>
        <fullName evidence="10">ABC transporter permease</fullName>
    </submittedName>
</protein>
<keyword evidence="6 8" id="KW-1133">Transmembrane helix</keyword>
<keyword evidence="7 8" id="KW-0472">Membrane</keyword>
<dbReference type="PANTHER" id="PTHR30294:SF45">
    <property type="entry name" value="LINEARMYCIN RESISTANCE PERMEASE PROTEIN LNRN"/>
    <property type="match status" value="1"/>
</dbReference>
<evidence type="ECO:0000313" key="10">
    <source>
        <dbReference type="EMBL" id="WXB92642.1"/>
    </source>
</evidence>
<comment type="subcellular location">
    <subcellularLocation>
        <location evidence="1">Cell membrane</location>
        <topology evidence="1">Multi-pass membrane protein</topology>
    </subcellularLocation>
</comment>
<feature type="transmembrane region" description="Helical" evidence="8">
    <location>
        <begin position="293"/>
        <end position="312"/>
    </location>
</feature>
<dbReference type="Gene3D" id="3.40.1710.10">
    <property type="entry name" value="abc type-2 transporter like domain"/>
    <property type="match status" value="1"/>
</dbReference>
<dbReference type="PROSITE" id="PS51012">
    <property type="entry name" value="ABC_TM2"/>
    <property type="match status" value="1"/>
</dbReference>
<comment type="similarity">
    <text evidence="2">Belongs to the ABC-2 integral membrane protein family.</text>
</comment>
<organism evidence="10 11">
    <name type="scientific">Bacillus kandeliae</name>
    <dbReference type="NCBI Taxonomy" id="3129297"/>
    <lineage>
        <taxon>Bacteria</taxon>
        <taxon>Bacillati</taxon>
        <taxon>Bacillota</taxon>
        <taxon>Bacilli</taxon>
        <taxon>Bacillales</taxon>
        <taxon>Bacillaceae</taxon>
        <taxon>Bacillus</taxon>
    </lineage>
</organism>
<sequence>MSKIWSICSFELLKVFQKPSSYLVMFGMPLLFTLLFGSVFSEEEQEKIKIAMVDEEQTTFSTALTDDLKENDLFTLEKVKRTTAKEQLQNNKISGILVIENGEVLFHHSPAFTSASTIEQIVNNAVSKINIQMLAAEKWSEHSGEDGQLMFDSLTAEKQTTSAVTVINAVSQKEQTFMTGMNQSSAGFSIMFVMIMMMSVTGTILEARTTGVWYRLLSTPTSRMQLMSGYLLAFFLIGWIQFAILMVSSSLLFDVHWGDMVGLIVLTSALLVCIIGLGLFIASLVKTIEQQSAIGTLVIVSTCMLGGVYWPLSLVPDFMQTIAQFVPQTWAMKGYTELIVNDGTIADIALPATVLLGFATMFLAVGVTRVKYE</sequence>
<dbReference type="RefSeq" id="WP_338751347.1">
    <property type="nucleotide sequence ID" value="NZ_CP147404.1"/>
</dbReference>
<feature type="transmembrane region" description="Helical" evidence="8">
    <location>
        <begin position="186"/>
        <end position="205"/>
    </location>
</feature>
<keyword evidence="4" id="KW-1003">Cell membrane</keyword>
<dbReference type="InterPro" id="IPR051449">
    <property type="entry name" value="ABC-2_transporter_component"/>
</dbReference>
<feature type="transmembrane region" description="Helical" evidence="8">
    <location>
        <begin position="348"/>
        <end position="367"/>
    </location>
</feature>
<dbReference type="PANTHER" id="PTHR30294">
    <property type="entry name" value="MEMBRANE COMPONENT OF ABC TRANSPORTER YHHJ-RELATED"/>
    <property type="match status" value="1"/>
</dbReference>
<evidence type="ECO:0000256" key="7">
    <source>
        <dbReference type="ARBA" id="ARBA00023136"/>
    </source>
</evidence>
<evidence type="ECO:0000256" key="5">
    <source>
        <dbReference type="ARBA" id="ARBA00022692"/>
    </source>
</evidence>
<dbReference type="Proteomes" id="UP001387364">
    <property type="component" value="Chromosome"/>
</dbReference>
<feature type="transmembrane region" description="Helical" evidence="8">
    <location>
        <begin position="21"/>
        <end position="40"/>
    </location>
</feature>
<keyword evidence="5 8" id="KW-0812">Transmembrane</keyword>
<evidence type="ECO:0000256" key="3">
    <source>
        <dbReference type="ARBA" id="ARBA00022448"/>
    </source>
</evidence>
<name>A0ABZ2N4X0_9BACI</name>
<keyword evidence="3" id="KW-0813">Transport</keyword>
<dbReference type="InterPro" id="IPR047817">
    <property type="entry name" value="ABC2_TM_bact-type"/>
</dbReference>
<feature type="transmembrane region" description="Helical" evidence="8">
    <location>
        <begin position="226"/>
        <end position="248"/>
    </location>
</feature>
<evidence type="ECO:0000256" key="8">
    <source>
        <dbReference type="SAM" id="Phobius"/>
    </source>
</evidence>
<keyword evidence="11" id="KW-1185">Reference proteome</keyword>